<reference evidence="1 2" key="1">
    <citation type="submission" date="2016-10" db="EMBL/GenBank/DDBJ databases">
        <authorList>
            <person name="de Groot N.N."/>
        </authorList>
    </citation>
    <scope>NUCLEOTIDE SEQUENCE [LARGE SCALE GENOMIC DNA]</scope>
    <source>
        <strain evidence="1 2">DSM 19182</strain>
    </source>
</reference>
<protein>
    <submittedName>
        <fullName evidence="1">Uncharacterized protein</fullName>
    </submittedName>
</protein>
<organism evidence="1 2">
    <name type="scientific">Alkalibacterium putridalgicola</name>
    <dbReference type="NCBI Taxonomy" id="426703"/>
    <lineage>
        <taxon>Bacteria</taxon>
        <taxon>Bacillati</taxon>
        <taxon>Bacillota</taxon>
        <taxon>Bacilli</taxon>
        <taxon>Lactobacillales</taxon>
        <taxon>Carnobacteriaceae</taxon>
        <taxon>Alkalibacterium</taxon>
    </lineage>
</organism>
<name>A0A1H7V7J3_9LACT</name>
<gene>
    <name evidence="1" type="ORF">SAMN04488100_12231</name>
</gene>
<sequence>MLSLKCLPMQSLEFKFFIFYSTWYRKDKRLNELLYYKRFRSGLIMSRKTDRGKYLVISFPSASKYAFILLNVLHNHLFVSTYYFWKS</sequence>
<accession>A0A1H7V7J3</accession>
<evidence type="ECO:0000313" key="1">
    <source>
        <dbReference type="EMBL" id="SEM04990.1"/>
    </source>
</evidence>
<dbReference type="AlphaFoldDB" id="A0A1H7V7J3"/>
<dbReference type="EMBL" id="FOBL01000022">
    <property type="protein sequence ID" value="SEM04990.1"/>
    <property type="molecule type" value="Genomic_DNA"/>
</dbReference>
<proteinExistence type="predicted"/>
<evidence type="ECO:0000313" key="2">
    <source>
        <dbReference type="Proteomes" id="UP000198548"/>
    </source>
</evidence>
<dbReference type="Proteomes" id="UP000198548">
    <property type="component" value="Unassembled WGS sequence"/>
</dbReference>